<keyword evidence="2" id="KW-1185">Reference proteome</keyword>
<reference evidence="1" key="2">
    <citation type="journal article" date="2022" name="New Phytol.">
        <title>Evolutionary transition to the ectomycorrhizal habit in the genomes of a hyperdiverse lineage of mushroom-forming fungi.</title>
        <authorList>
            <person name="Looney B."/>
            <person name="Miyauchi S."/>
            <person name="Morin E."/>
            <person name="Drula E."/>
            <person name="Courty P.E."/>
            <person name="Kohler A."/>
            <person name="Kuo A."/>
            <person name="LaButti K."/>
            <person name="Pangilinan J."/>
            <person name="Lipzen A."/>
            <person name="Riley R."/>
            <person name="Andreopoulos W."/>
            <person name="He G."/>
            <person name="Johnson J."/>
            <person name="Nolan M."/>
            <person name="Tritt A."/>
            <person name="Barry K.W."/>
            <person name="Grigoriev I.V."/>
            <person name="Nagy L.G."/>
            <person name="Hibbett D."/>
            <person name="Henrissat B."/>
            <person name="Matheny P.B."/>
            <person name="Labbe J."/>
            <person name="Martin F.M."/>
        </authorList>
    </citation>
    <scope>NUCLEOTIDE SEQUENCE</scope>
    <source>
        <strain evidence="1">FP105234-sp</strain>
    </source>
</reference>
<evidence type="ECO:0000313" key="2">
    <source>
        <dbReference type="Proteomes" id="UP000814033"/>
    </source>
</evidence>
<dbReference type="Proteomes" id="UP000814033">
    <property type="component" value="Unassembled WGS sequence"/>
</dbReference>
<dbReference type="EMBL" id="MU275848">
    <property type="protein sequence ID" value="KAI0051992.1"/>
    <property type="molecule type" value="Genomic_DNA"/>
</dbReference>
<gene>
    <name evidence="1" type="ORF">FA95DRAFT_1602227</name>
</gene>
<evidence type="ECO:0000313" key="1">
    <source>
        <dbReference type="EMBL" id="KAI0051992.1"/>
    </source>
</evidence>
<organism evidence="1 2">
    <name type="scientific">Auriscalpium vulgare</name>
    <dbReference type="NCBI Taxonomy" id="40419"/>
    <lineage>
        <taxon>Eukaryota</taxon>
        <taxon>Fungi</taxon>
        <taxon>Dikarya</taxon>
        <taxon>Basidiomycota</taxon>
        <taxon>Agaricomycotina</taxon>
        <taxon>Agaricomycetes</taxon>
        <taxon>Russulales</taxon>
        <taxon>Auriscalpiaceae</taxon>
        <taxon>Auriscalpium</taxon>
    </lineage>
</organism>
<protein>
    <submittedName>
        <fullName evidence="1">Uncharacterized protein</fullName>
    </submittedName>
</protein>
<comment type="caution">
    <text evidence="1">The sequence shown here is derived from an EMBL/GenBank/DDBJ whole genome shotgun (WGS) entry which is preliminary data.</text>
</comment>
<proteinExistence type="predicted"/>
<name>A0ACB8S722_9AGAM</name>
<reference evidence="1" key="1">
    <citation type="submission" date="2021-02" db="EMBL/GenBank/DDBJ databases">
        <authorList>
            <consortium name="DOE Joint Genome Institute"/>
            <person name="Ahrendt S."/>
            <person name="Looney B.P."/>
            <person name="Miyauchi S."/>
            <person name="Morin E."/>
            <person name="Drula E."/>
            <person name="Courty P.E."/>
            <person name="Chicoki N."/>
            <person name="Fauchery L."/>
            <person name="Kohler A."/>
            <person name="Kuo A."/>
            <person name="Labutti K."/>
            <person name="Pangilinan J."/>
            <person name="Lipzen A."/>
            <person name="Riley R."/>
            <person name="Andreopoulos W."/>
            <person name="He G."/>
            <person name="Johnson J."/>
            <person name="Barry K.W."/>
            <person name="Grigoriev I.V."/>
            <person name="Nagy L."/>
            <person name="Hibbett D."/>
            <person name="Henrissat B."/>
            <person name="Matheny P.B."/>
            <person name="Labbe J."/>
            <person name="Martin F."/>
        </authorList>
    </citation>
    <scope>NUCLEOTIDE SEQUENCE</scope>
    <source>
        <strain evidence="1">FP105234-sp</strain>
    </source>
</reference>
<accession>A0ACB8S722</accession>
<sequence>MATYSTYFPLYAPAHYQLYTPAYDPPTRVPQRIDDYTLPECYRSGNVLVLTLDTASSGGIEDMAQSEALYDGASASDSSDRSDSDAETQVDSLFDDSPPHISKQSFPVDAPSSSSASSLDDTVCLIIQSYLPDETRARPVFLVSPVHDPSSFFHLEVYDPALLEQTHPDSEGMELFKSGRRRIEMYNKIAPVARDARGTDITGGQHTHAVRIRMPTAVGHLNNFTHREHSQSVPALLFPADDASTLSSRQLADVHPSEMPPESWTELENLVASSAAYYASHGVAHNADLQTTRLLRDGYGWTVILDIGGGRLLENTEHRFDEVIKCVRSVAWVFRRYWGPWYDWADYSW</sequence>